<keyword evidence="3" id="KW-1185">Reference proteome</keyword>
<sequence>MINALQDHVNLFSGTANHRRCFAHIVNLCAKSVLQPLDTEKKKKKGEVLDKAEQMLQELAEELELESNGGDQDLGLDKEEDRKDDSADGLVDELLEFTKAGWADLLKKVYPAKMILAKASSTSS</sequence>
<dbReference type="EMBL" id="BPQB01000170">
    <property type="protein sequence ID" value="GJF00597.1"/>
    <property type="molecule type" value="Genomic_DNA"/>
</dbReference>
<comment type="caution">
    <text evidence="2">The sequence shown here is derived from an EMBL/GenBank/DDBJ whole genome shotgun (WGS) entry which is preliminary data.</text>
</comment>
<evidence type="ECO:0000256" key="1">
    <source>
        <dbReference type="SAM" id="MobiDB-lite"/>
    </source>
</evidence>
<gene>
    <name evidence="2" type="ORF">PsYK624_168900</name>
</gene>
<dbReference type="Proteomes" id="UP000703269">
    <property type="component" value="Unassembled WGS sequence"/>
</dbReference>
<feature type="compositionally biased region" description="Basic and acidic residues" evidence="1">
    <location>
        <begin position="75"/>
        <end position="85"/>
    </location>
</feature>
<reference evidence="2 3" key="1">
    <citation type="submission" date="2021-08" db="EMBL/GenBank/DDBJ databases">
        <title>Draft Genome Sequence of Phanerochaete sordida strain YK-624.</title>
        <authorList>
            <person name="Mori T."/>
            <person name="Dohra H."/>
            <person name="Suzuki T."/>
            <person name="Kawagishi H."/>
            <person name="Hirai H."/>
        </authorList>
    </citation>
    <scope>NUCLEOTIDE SEQUENCE [LARGE SCALE GENOMIC DNA]</scope>
    <source>
        <strain evidence="2 3">YK-624</strain>
    </source>
</reference>
<evidence type="ECO:0000313" key="2">
    <source>
        <dbReference type="EMBL" id="GJF00597.1"/>
    </source>
</evidence>
<feature type="region of interest" description="Disordered" evidence="1">
    <location>
        <begin position="62"/>
        <end position="85"/>
    </location>
</feature>
<accession>A0A9P3GSS4</accession>
<proteinExistence type="predicted"/>
<protein>
    <submittedName>
        <fullName evidence="2">Uncharacterized protein</fullName>
    </submittedName>
</protein>
<name>A0A9P3GSS4_9APHY</name>
<dbReference type="OrthoDB" id="2745866at2759"/>
<dbReference type="AlphaFoldDB" id="A0A9P3GSS4"/>
<evidence type="ECO:0000313" key="3">
    <source>
        <dbReference type="Proteomes" id="UP000703269"/>
    </source>
</evidence>
<organism evidence="2 3">
    <name type="scientific">Phanerochaete sordida</name>
    <dbReference type="NCBI Taxonomy" id="48140"/>
    <lineage>
        <taxon>Eukaryota</taxon>
        <taxon>Fungi</taxon>
        <taxon>Dikarya</taxon>
        <taxon>Basidiomycota</taxon>
        <taxon>Agaricomycotina</taxon>
        <taxon>Agaricomycetes</taxon>
        <taxon>Polyporales</taxon>
        <taxon>Phanerochaetaceae</taxon>
        <taxon>Phanerochaete</taxon>
    </lineage>
</organism>